<sequence>MLMTRSVKMLKSLILRDSSAQKISGLAQFNQQQGLHSRNKMAMEYIAKGWNVLNGAALLVEATDMGDADAQYELGRNLRIELQPDALYLLGAVYLTGDCVKKDIASALWCFHRASEKV</sequence>
<gene>
    <name evidence="1" type="ORF">L1987_34618</name>
</gene>
<dbReference type="EMBL" id="CM042028">
    <property type="protein sequence ID" value="KAI3799325.1"/>
    <property type="molecule type" value="Genomic_DNA"/>
</dbReference>
<keyword evidence="2" id="KW-1185">Reference proteome</keyword>
<accession>A0ACB9HW13</accession>
<dbReference type="Proteomes" id="UP001056120">
    <property type="component" value="Linkage Group LG11"/>
</dbReference>
<evidence type="ECO:0000313" key="2">
    <source>
        <dbReference type="Proteomes" id="UP001056120"/>
    </source>
</evidence>
<organism evidence="1 2">
    <name type="scientific">Smallanthus sonchifolius</name>
    <dbReference type="NCBI Taxonomy" id="185202"/>
    <lineage>
        <taxon>Eukaryota</taxon>
        <taxon>Viridiplantae</taxon>
        <taxon>Streptophyta</taxon>
        <taxon>Embryophyta</taxon>
        <taxon>Tracheophyta</taxon>
        <taxon>Spermatophyta</taxon>
        <taxon>Magnoliopsida</taxon>
        <taxon>eudicotyledons</taxon>
        <taxon>Gunneridae</taxon>
        <taxon>Pentapetalae</taxon>
        <taxon>asterids</taxon>
        <taxon>campanulids</taxon>
        <taxon>Asterales</taxon>
        <taxon>Asteraceae</taxon>
        <taxon>Asteroideae</taxon>
        <taxon>Heliantheae alliance</taxon>
        <taxon>Millerieae</taxon>
        <taxon>Smallanthus</taxon>
    </lineage>
</organism>
<reference evidence="1 2" key="2">
    <citation type="journal article" date="2022" name="Mol. Ecol. Resour.">
        <title>The genomes of chicory, endive, great burdock and yacon provide insights into Asteraceae paleo-polyploidization history and plant inulin production.</title>
        <authorList>
            <person name="Fan W."/>
            <person name="Wang S."/>
            <person name="Wang H."/>
            <person name="Wang A."/>
            <person name="Jiang F."/>
            <person name="Liu H."/>
            <person name="Zhao H."/>
            <person name="Xu D."/>
            <person name="Zhang Y."/>
        </authorList>
    </citation>
    <scope>NUCLEOTIDE SEQUENCE [LARGE SCALE GENOMIC DNA]</scope>
    <source>
        <strain evidence="2">cv. Yunnan</strain>
        <tissue evidence="1">Leaves</tissue>
    </source>
</reference>
<name>A0ACB9HW13_9ASTR</name>
<protein>
    <submittedName>
        <fullName evidence="1">Uncharacterized protein</fullName>
    </submittedName>
</protein>
<reference evidence="2" key="1">
    <citation type="journal article" date="2022" name="Mol. Ecol. Resour.">
        <title>The genomes of chicory, endive, great burdock and yacon provide insights into Asteraceae palaeo-polyploidization history and plant inulin production.</title>
        <authorList>
            <person name="Fan W."/>
            <person name="Wang S."/>
            <person name="Wang H."/>
            <person name="Wang A."/>
            <person name="Jiang F."/>
            <person name="Liu H."/>
            <person name="Zhao H."/>
            <person name="Xu D."/>
            <person name="Zhang Y."/>
        </authorList>
    </citation>
    <scope>NUCLEOTIDE SEQUENCE [LARGE SCALE GENOMIC DNA]</scope>
    <source>
        <strain evidence="2">cv. Yunnan</strain>
    </source>
</reference>
<evidence type="ECO:0000313" key="1">
    <source>
        <dbReference type="EMBL" id="KAI3799325.1"/>
    </source>
</evidence>
<comment type="caution">
    <text evidence="1">The sequence shown here is derived from an EMBL/GenBank/DDBJ whole genome shotgun (WGS) entry which is preliminary data.</text>
</comment>
<proteinExistence type="predicted"/>